<feature type="signal peptide" evidence="13">
    <location>
        <begin position="1"/>
        <end position="18"/>
    </location>
</feature>
<evidence type="ECO:0000256" key="6">
    <source>
        <dbReference type="ARBA" id="ARBA00023002"/>
    </source>
</evidence>
<keyword evidence="6" id="KW-0560">Oxidoreductase</keyword>
<dbReference type="STRING" id="1182545.A0A072PG00"/>
<evidence type="ECO:0000256" key="7">
    <source>
        <dbReference type="ARBA" id="ARBA00023008"/>
    </source>
</evidence>
<keyword evidence="7" id="KW-0186">Copper</keyword>
<keyword evidence="8" id="KW-0503">Monooxygenase</keyword>
<reference evidence="14 15" key="1">
    <citation type="submission" date="2013-03" db="EMBL/GenBank/DDBJ databases">
        <title>The Genome Sequence of Exophiala aquamarina CBS 119918.</title>
        <authorList>
            <consortium name="The Broad Institute Genomics Platform"/>
            <person name="Cuomo C."/>
            <person name="de Hoog S."/>
            <person name="Gorbushina A."/>
            <person name="Walker B."/>
            <person name="Young S.K."/>
            <person name="Zeng Q."/>
            <person name="Gargeya S."/>
            <person name="Fitzgerald M."/>
            <person name="Haas B."/>
            <person name="Abouelleil A."/>
            <person name="Allen A.W."/>
            <person name="Alvarado L."/>
            <person name="Arachchi H.M."/>
            <person name="Berlin A.M."/>
            <person name="Chapman S.B."/>
            <person name="Gainer-Dewar J."/>
            <person name="Goldberg J."/>
            <person name="Griggs A."/>
            <person name="Gujja S."/>
            <person name="Hansen M."/>
            <person name="Howarth C."/>
            <person name="Imamovic A."/>
            <person name="Ireland A."/>
            <person name="Larimer J."/>
            <person name="McCowan C."/>
            <person name="Murphy C."/>
            <person name="Pearson M."/>
            <person name="Poon T.W."/>
            <person name="Priest M."/>
            <person name="Roberts A."/>
            <person name="Saif S."/>
            <person name="Shea T."/>
            <person name="Sisk P."/>
            <person name="Sykes S."/>
            <person name="Wortman J."/>
            <person name="Nusbaum C."/>
            <person name="Birren B."/>
        </authorList>
    </citation>
    <scope>NUCLEOTIDE SEQUENCE [LARGE SCALE GENOMIC DNA]</scope>
    <source>
        <strain evidence="14 15">CBS 119918</strain>
    </source>
</reference>
<protein>
    <submittedName>
        <fullName evidence="14">Uncharacterized protein</fullName>
    </submittedName>
</protein>
<evidence type="ECO:0000256" key="12">
    <source>
        <dbReference type="SAM" id="MobiDB-lite"/>
    </source>
</evidence>
<keyword evidence="3" id="KW-0964">Secreted</keyword>
<evidence type="ECO:0000313" key="14">
    <source>
        <dbReference type="EMBL" id="KEF54480.1"/>
    </source>
</evidence>
<gene>
    <name evidence="14" type="ORF">A1O9_09647</name>
</gene>
<evidence type="ECO:0000256" key="4">
    <source>
        <dbReference type="ARBA" id="ARBA00022723"/>
    </source>
</evidence>
<feature type="region of interest" description="Disordered" evidence="12">
    <location>
        <begin position="289"/>
        <end position="373"/>
    </location>
</feature>
<keyword evidence="10" id="KW-0325">Glycoprotein</keyword>
<evidence type="ECO:0000313" key="15">
    <source>
        <dbReference type="Proteomes" id="UP000027920"/>
    </source>
</evidence>
<dbReference type="Pfam" id="PF22810">
    <property type="entry name" value="LPMO_AA14"/>
    <property type="match status" value="1"/>
</dbReference>
<evidence type="ECO:0000256" key="3">
    <source>
        <dbReference type="ARBA" id="ARBA00022525"/>
    </source>
</evidence>
<dbReference type="Proteomes" id="UP000027920">
    <property type="component" value="Unassembled WGS sequence"/>
</dbReference>
<evidence type="ECO:0000256" key="5">
    <source>
        <dbReference type="ARBA" id="ARBA00022729"/>
    </source>
</evidence>
<dbReference type="EMBL" id="AMGV01000010">
    <property type="protein sequence ID" value="KEF54480.1"/>
    <property type="molecule type" value="Genomic_DNA"/>
</dbReference>
<evidence type="ECO:0000256" key="13">
    <source>
        <dbReference type="SAM" id="SignalP"/>
    </source>
</evidence>
<keyword evidence="9" id="KW-1015">Disulfide bond</keyword>
<feature type="compositionally biased region" description="Low complexity" evidence="12">
    <location>
        <begin position="338"/>
        <end position="350"/>
    </location>
</feature>
<dbReference type="GO" id="GO:0004497">
    <property type="term" value="F:monooxygenase activity"/>
    <property type="evidence" value="ECO:0007669"/>
    <property type="project" value="UniProtKB-KW"/>
</dbReference>
<comment type="caution">
    <text evidence="14">The sequence shown here is derived from an EMBL/GenBank/DDBJ whole genome shotgun (WGS) entry which is preliminary data.</text>
</comment>
<feature type="chain" id="PRO_5001681541" evidence="13">
    <location>
        <begin position="19"/>
        <end position="373"/>
    </location>
</feature>
<organism evidence="14 15">
    <name type="scientific">Exophiala aquamarina CBS 119918</name>
    <dbReference type="NCBI Taxonomy" id="1182545"/>
    <lineage>
        <taxon>Eukaryota</taxon>
        <taxon>Fungi</taxon>
        <taxon>Dikarya</taxon>
        <taxon>Ascomycota</taxon>
        <taxon>Pezizomycotina</taxon>
        <taxon>Eurotiomycetes</taxon>
        <taxon>Chaetothyriomycetidae</taxon>
        <taxon>Chaetothyriales</taxon>
        <taxon>Herpotrichiellaceae</taxon>
        <taxon>Exophiala</taxon>
    </lineage>
</organism>
<sequence length="373" mass="39252">MAVPFVLATLAFTGVAQAHIAAFAKGMYCENGTDPKNPNYNNNAVVAPLFNFTLEELWFQRERGCDRVPPPEGVFLDVPAGGSFTVDLANNQAFSRLSYEGKLTSLWPDGGDHPDNWNGGGVGEGCIDEAGYMHVQDEQHAQGTAFAISYHSDLNQVNLENLVVFSVLEHTPWHREATYQVPKGLPACPPGGCTCAWLWVPRGCGQPNIYMQGFKCQVSGATSITPLAKAQQPAQCEDDTSKCVAGAKQMIVWNQLTGNNVFPKSGQTPAYNSRNGFRPGAQEDIFAGEPAAPASSSASSSVSVGVTSSPTAVTRVESVTTSKPALTSDGSFTIQPVTFSTSTTTRASMSSGGGNGNPATVTVTVTAPGGCSK</sequence>
<dbReference type="GO" id="GO:0046872">
    <property type="term" value="F:metal ion binding"/>
    <property type="evidence" value="ECO:0007669"/>
    <property type="project" value="UniProtKB-KW"/>
</dbReference>
<dbReference type="RefSeq" id="XP_013257070.1">
    <property type="nucleotide sequence ID" value="XM_013401616.1"/>
</dbReference>
<evidence type="ECO:0000256" key="11">
    <source>
        <dbReference type="ARBA" id="ARBA00046340"/>
    </source>
</evidence>
<evidence type="ECO:0000256" key="10">
    <source>
        <dbReference type="ARBA" id="ARBA00023180"/>
    </source>
</evidence>
<feature type="compositionally biased region" description="Polar residues" evidence="12">
    <location>
        <begin position="317"/>
        <end position="337"/>
    </location>
</feature>
<feature type="compositionally biased region" description="Low complexity" evidence="12">
    <location>
        <begin position="357"/>
        <end position="373"/>
    </location>
</feature>
<dbReference type="AlphaFoldDB" id="A0A072PG00"/>
<comment type="subcellular location">
    <subcellularLocation>
        <location evidence="2">Secreted</location>
    </subcellularLocation>
</comment>
<comment type="cofactor">
    <cofactor evidence="1">
        <name>Cu(2+)</name>
        <dbReference type="ChEBI" id="CHEBI:29036"/>
    </cofactor>
</comment>
<dbReference type="OrthoDB" id="2019572at2759"/>
<evidence type="ECO:0000256" key="1">
    <source>
        <dbReference type="ARBA" id="ARBA00001973"/>
    </source>
</evidence>
<accession>A0A072PG00</accession>
<evidence type="ECO:0000256" key="2">
    <source>
        <dbReference type="ARBA" id="ARBA00004613"/>
    </source>
</evidence>
<keyword evidence="15" id="KW-1185">Reference proteome</keyword>
<keyword evidence="5 13" id="KW-0732">Signal</keyword>
<dbReference type="HOGENOM" id="CLU_030284_3_0_1"/>
<dbReference type="GO" id="GO:0005576">
    <property type="term" value="C:extracellular region"/>
    <property type="evidence" value="ECO:0007669"/>
    <property type="project" value="UniProtKB-SubCell"/>
</dbReference>
<name>A0A072PG00_9EURO</name>
<comment type="similarity">
    <text evidence="11">Belongs to the polysaccharide monooxygenase AA14 family.</text>
</comment>
<evidence type="ECO:0000256" key="8">
    <source>
        <dbReference type="ARBA" id="ARBA00023033"/>
    </source>
</evidence>
<dbReference type="GeneID" id="25284555"/>
<dbReference type="VEuPathDB" id="FungiDB:A1O9_09647"/>
<feature type="compositionally biased region" description="Low complexity" evidence="12">
    <location>
        <begin position="290"/>
        <end position="314"/>
    </location>
</feature>
<dbReference type="InterPro" id="IPR054497">
    <property type="entry name" value="LPMO_AA14"/>
</dbReference>
<proteinExistence type="inferred from homology"/>
<keyword evidence="4" id="KW-0479">Metal-binding</keyword>
<evidence type="ECO:0000256" key="9">
    <source>
        <dbReference type="ARBA" id="ARBA00023157"/>
    </source>
</evidence>